<dbReference type="PANTHER" id="PTHR33734:SF26">
    <property type="entry name" value="LYSM DOMAIN-CONTAINING PROTEIN"/>
    <property type="match status" value="1"/>
</dbReference>
<dbReference type="PROSITE" id="PS51782">
    <property type="entry name" value="LYSM"/>
    <property type="match status" value="1"/>
</dbReference>
<dbReference type="EMBL" id="ABEU02000001">
    <property type="status" value="NOT_ANNOTATED_CDS"/>
    <property type="molecule type" value="Genomic_DNA"/>
</dbReference>
<evidence type="ECO:0000313" key="3">
    <source>
        <dbReference type="Proteomes" id="UP000006727"/>
    </source>
</evidence>
<dbReference type="InParanoid" id="A0A7I4FBL6"/>
<evidence type="ECO:0000259" key="1">
    <source>
        <dbReference type="PROSITE" id="PS51782"/>
    </source>
</evidence>
<dbReference type="SMART" id="SM00257">
    <property type="entry name" value="LysM"/>
    <property type="match status" value="1"/>
</dbReference>
<reference evidence="2" key="3">
    <citation type="submission" date="2020-12" db="UniProtKB">
        <authorList>
            <consortium name="EnsemblPlants"/>
        </authorList>
    </citation>
    <scope>IDENTIFICATION</scope>
</reference>
<dbReference type="AlphaFoldDB" id="A0A7I4FBL6"/>
<dbReference type="SUPFAM" id="SSF54106">
    <property type="entry name" value="LysM domain"/>
    <property type="match status" value="1"/>
</dbReference>
<dbReference type="EnsemblPlants" id="Pp3c1_33030V3.2">
    <property type="protein sequence ID" value="Pp3c1_33030V3.2"/>
    <property type="gene ID" value="Pp3c1_33030"/>
</dbReference>
<dbReference type="Pfam" id="PF01476">
    <property type="entry name" value="LysM"/>
    <property type="match status" value="1"/>
</dbReference>
<dbReference type="Gene3D" id="3.10.350.10">
    <property type="entry name" value="LysM domain"/>
    <property type="match status" value="1"/>
</dbReference>
<dbReference type="Proteomes" id="UP000006727">
    <property type="component" value="Chromosome 1"/>
</dbReference>
<dbReference type="InterPro" id="IPR036779">
    <property type="entry name" value="LysM_dom_sf"/>
</dbReference>
<gene>
    <name evidence="2" type="primary">LOC112283982</name>
</gene>
<dbReference type="CDD" id="cd00118">
    <property type="entry name" value="LysM"/>
    <property type="match status" value="1"/>
</dbReference>
<proteinExistence type="predicted"/>
<name>A0A7I4FBL6_PHYPA</name>
<protein>
    <recommendedName>
        <fullName evidence="1">LysM domain-containing protein</fullName>
    </recommendedName>
</protein>
<sequence>MIKTLCCAEEDIQRFHCHCTSISSAQAVLVHQKAFSSLHSRVISVVSVLHNSRIQEASARMAATGARPSGGKKRGNDENIAKAAGAVVAGGIAWSLFRSITGRRNQQDVDVASSNDVEQKVGDTQAAIRSKTPHFGHKSAGKTVQVRDGDTLWGIARKYNVSVDALMASNGISDGDSIVVGEMIVLPKALKP</sequence>
<accession>A0A7I4FBL6</accession>
<dbReference type="Gramene" id="Pp3c1_33030V3.2">
    <property type="protein sequence ID" value="Pp3c1_33030V3.2"/>
    <property type="gene ID" value="Pp3c1_33030"/>
</dbReference>
<evidence type="ECO:0000313" key="2">
    <source>
        <dbReference type="EnsemblPlants" id="Pp3c1_33030V3.2"/>
    </source>
</evidence>
<keyword evidence="3" id="KW-1185">Reference proteome</keyword>
<reference evidence="2 3" key="1">
    <citation type="journal article" date="2008" name="Science">
        <title>The Physcomitrella genome reveals evolutionary insights into the conquest of land by plants.</title>
        <authorList>
            <person name="Rensing S."/>
            <person name="Lang D."/>
            <person name="Zimmer A."/>
            <person name="Terry A."/>
            <person name="Salamov A."/>
            <person name="Shapiro H."/>
            <person name="Nishiyama T."/>
            <person name="Perroud P.-F."/>
            <person name="Lindquist E."/>
            <person name="Kamisugi Y."/>
            <person name="Tanahashi T."/>
            <person name="Sakakibara K."/>
            <person name="Fujita T."/>
            <person name="Oishi K."/>
            <person name="Shin-I T."/>
            <person name="Kuroki Y."/>
            <person name="Toyoda A."/>
            <person name="Suzuki Y."/>
            <person name="Hashimoto A."/>
            <person name="Yamaguchi K."/>
            <person name="Sugano A."/>
            <person name="Kohara Y."/>
            <person name="Fujiyama A."/>
            <person name="Anterola A."/>
            <person name="Aoki S."/>
            <person name="Ashton N."/>
            <person name="Barbazuk W.B."/>
            <person name="Barker E."/>
            <person name="Bennetzen J."/>
            <person name="Bezanilla M."/>
            <person name="Blankenship R."/>
            <person name="Cho S.H."/>
            <person name="Dutcher S."/>
            <person name="Estelle M."/>
            <person name="Fawcett J.A."/>
            <person name="Gundlach H."/>
            <person name="Hanada K."/>
            <person name="Heyl A."/>
            <person name="Hicks K.A."/>
            <person name="Hugh J."/>
            <person name="Lohr M."/>
            <person name="Mayer K."/>
            <person name="Melkozernov A."/>
            <person name="Murata T."/>
            <person name="Nelson D."/>
            <person name="Pils B."/>
            <person name="Prigge M."/>
            <person name="Reiss B."/>
            <person name="Renner T."/>
            <person name="Rombauts S."/>
            <person name="Rushton P."/>
            <person name="Sanderfoot A."/>
            <person name="Schween G."/>
            <person name="Shiu S.-H."/>
            <person name="Stueber K."/>
            <person name="Theodoulou F.L."/>
            <person name="Tu H."/>
            <person name="Van de Peer Y."/>
            <person name="Verrier P.J."/>
            <person name="Waters E."/>
            <person name="Wood A."/>
            <person name="Yang L."/>
            <person name="Cove D."/>
            <person name="Cuming A."/>
            <person name="Hasebe M."/>
            <person name="Lucas S."/>
            <person name="Mishler D.B."/>
            <person name="Reski R."/>
            <person name="Grigoriev I."/>
            <person name="Quatrano R.S."/>
            <person name="Boore J.L."/>
        </authorList>
    </citation>
    <scope>NUCLEOTIDE SEQUENCE [LARGE SCALE GENOMIC DNA]</scope>
    <source>
        <strain evidence="2 3">cv. Gransden 2004</strain>
    </source>
</reference>
<reference evidence="2 3" key="2">
    <citation type="journal article" date="2018" name="Plant J.">
        <title>The Physcomitrella patens chromosome-scale assembly reveals moss genome structure and evolution.</title>
        <authorList>
            <person name="Lang D."/>
            <person name="Ullrich K.K."/>
            <person name="Murat F."/>
            <person name="Fuchs J."/>
            <person name="Jenkins J."/>
            <person name="Haas F.B."/>
            <person name="Piednoel M."/>
            <person name="Gundlach H."/>
            <person name="Van Bel M."/>
            <person name="Meyberg R."/>
            <person name="Vives C."/>
            <person name="Morata J."/>
            <person name="Symeonidi A."/>
            <person name="Hiss M."/>
            <person name="Muchero W."/>
            <person name="Kamisugi Y."/>
            <person name="Saleh O."/>
            <person name="Blanc G."/>
            <person name="Decker E.L."/>
            <person name="van Gessel N."/>
            <person name="Grimwood J."/>
            <person name="Hayes R.D."/>
            <person name="Graham S.W."/>
            <person name="Gunter L.E."/>
            <person name="McDaniel S.F."/>
            <person name="Hoernstein S.N.W."/>
            <person name="Larsson A."/>
            <person name="Li F.W."/>
            <person name="Perroud P.F."/>
            <person name="Phillips J."/>
            <person name="Ranjan P."/>
            <person name="Rokshar D.S."/>
            <person name="Rothfels C.J."/>
            <person name="Schneider L."/>
            <person name="Shu S."/>
            <person name="Stevenson D.W."/>
            <person name="Thummler F."/>
            <person name="Tillich M."/>
            <person name="Villarreal Aguilar J.C."/>
            <person name="Widiez T."/>
            <person name="Wong G.K."/>
            <person name="Wymore A."/>
            <person name="Zhang Y."/>
            <person name="Zimmer A.D."/>
            <person name="Quatrano R.S."/>
            <person name="Mayer K.F.X."/>
            <person name="Goodstein D."/>
            <person name="Casacuberta J.M."/>
            <person name="Vandepoele K."/>
            <person name="Reski R."/>
            <person name="Cuming A.C."/>
            <person name="Tuskan G.A."/>
            <person name="Maumus F."/>
            <person name="Salse J."/>
            <person name="Schmutz J."/>
            <person name="Rensing S.A."/>
        </authorList>
    </citation>
    <scope>NUCLEOTIDE SEQUENCE [LARGE SCALE GENOMIC DNA]</scope>
    <source>
        <strain evidence="2 3">cv. Gransden 2004</strain>
    </source>
</reference>
<dbReference type="InterPro" id="IPR018392">
    <property type="entry name" value="LysM"/>
</dbReference>
<dbReference type="PANTHER" id="PTHR33734">
    <property type="entry name" value="LYSM DOMAIN-CONTAINING GPI-ANCHORED PROTEIN 2"/>
    <property type="match status" value="1"/>
</dbReference>
<feature type="domain" description="LysM" evidence="1">
    <location>
        <begin position="142"/>
        <end position="186"/>
    </location>
</feature>
<organism evidence="2 3">
    <name type="scientific">Physcomitrium patens</name>
    <name type="common">Spreading-leaved earth moss</name>
    <name type="synonym">Physcomitrella patens</name>
    <dbReference type="NCBI Taxonomy" id="3218"/>
    <lineage>
        <taxon>Eukaryota</taxon>
        <taxon>Viridiplantae</taxon>
        <taxon>Streptophyta</taxon>
        <taxon>Embryophyta</taxon>
        <taxon>Bryophyta</taxon>
        <taxon>Bryophytina</taxon>
        <taxon>Bryopsida</taxon>
        <taxon>Funariidae</taxon>
        <taxon>Funariales</taxon>
        <taxon>Funariaceae</taxon>
        <taxon>Physcomitrium</taxon>
    </lineage>
</organism>